<evidence type="ECO:0000313" key="10">
    <source>
        <dbReference type="Proteomes" id="UP000199608"/>
    </source>
</evidence>
<feature type="transmembrane region" description="Helical" evidence="8">
    <location>
        <begin position="145"/>
        <end position="163"/>
    </location>
</feature>
<dbReference type="SUPFAM" id="SSF81345">
    <property type="entry name" value="ABC transporter involved in vitamin B12 uptake, BtuC"/>
    <property type="match status" value="1"/>
</dbReference>
<dbReference type="CDD" id="cd06550">
    <property type="entry name" value="TM_ABC_iron-siderophores_like"/>
    <property type="match status" value="1"/>
</dbReference>
<feature type="transmembrane region" description="Helical" evidence="8">
    <location>
        <begin position="271"/>
        <end position="298"/>
    </location>
</feature>
<feature type="transmembrane region" description="Helical" evidence="8">
    <location>
        <begin position="87"/>
        <end position="108"/>
    </location>
</feature>
<name>A0A1H2HBV5_9BACT</name>
<dbReference type="PANTHER" id="PTHR30472:SF25">
    <property type="entry name" value="ABC TRANSPORTER PERMEASE PROTEIN MJ0876-RELATED"/>
    <property type="match status" value="1"/>
</dbReference>
<evidence type="ECO:0000256" key="5">
    <source>
        <dbReference type="ARBA" id="ARBA00022692"/>
    </source>
</evidence>
<dbReference type="Proteomes" id="UP000199608">
    <property type="component" value="Unassembled WGS sequence"/>
</dbReference>
<dbReference type="AlphaFoldDB" id="A0A1H2HBV5"/>
<dbReference type="PANTHER" id="PTHR30472">
    <property type="entry name" value="FERRIC ENTEROBACTIN TRANSPORT SYSTEM PERMEASE PROTEIN"/>
    <property type="match status" value="1"/>
</dbReference>
<evidence type="ECO:0000256" key="1">
    <source>
        <dbReference type="ARBA" id="ARBA00004651"/>
    </source>
</evidence>
<evidence type="ECO:0000256" key="7">
    <source>
        <dbReference type="ARBA" id="ARBA00023136"/>
    </source>
</evidence>
<proteinExistence type="inferred from homology"/>
<evidence type="ECO:0000256" key="6">
    <source>
        <dbReference type="ARBA" id="ARBA00022989"/>
    </source>
</evidence>
<dbReference type="Pfam" id="PF01032">
    <property type="entry name" value="FecCD"/>
    <property type="match status" value="1"/>
</dbReference>
<dbReference type="GO" id="GO:0033214">
    <property type="term" value="P:siderophore-iron import into cell"/>
    <property type="evidence" value="ECO:0007669"/>
    <property type="project" value="TreeGrafter"/>
</dbReference>
<keyword evidence="6 8" id="KW-1133">Transmembrane helix</keyword>
<feature type="transmembrane region" description="Helical" evidence="8">
    <location>
        <begin position="175"/>
        <end position="196"/>
    </location>
</feature>
<keyword evidence="3" id="KW-0813">Transport</keyword>
<feature type="transmembrane region" description="Helical" evidence="8">
    <location>
        <begin position="115"/>
        <end position="139"/>
    </location>
</feature>
<comment type="subcellular location">
    <subcellularLocation>
        <location evidence="1">Cell membrane</location>
        <topology evidence="1">Multi-pass membrane protein</topology>
    </subcellularLocation>
</comment>
<keyword evidence="5 8" id="KW-0812">Transmembrane</keyword>
<feature type="transmembrane region" description="Helical" evidence="8">
    <location>
        <begin position="304"/>
        <end position="324"/>
    </location>
</feature>
<evidence type="ECO:0000256" key="3">
    <source>
        <dbReference type="ARBA" id="ARBA00022448"/>
    </source>
</evidence>
<dbReference type="GO" id="GO:0005886">
    <property type="term" value="C:plasma membrane"/>
    <property type="evidence" value="ECO:0007669"/>
    <property type="project" value="UniProtKB-SubCell"/>
</dbReference>
<dbReference type="InterPro" id="IPR000522">
    <property type="entry name" value="ABC_transptr_permease_BtuC"/>
</dbReference>
<keyword evidence="10" id="KW-1185">Reference proteome</keyword>
<keyword evidence="7 8" id="KW-0472">Membrane</keyword>
<dbReference type="EMBL" id="FNLL01000006">
    <property type="protein sequence ID" value="SDU29314.1"/>
    <property type="molecule type" value="Genomic_DNA"/>
</dbReference>
<reference evidence="10" key="1">
    <citation type="submission" date="2016-10" db="EMBL/GenBank/DDBJ databases">
        <authorList>
            <person name="Varghese N."/>
            <person name="Submissions S."/>
        </authorList>
    </citation>
    <scope>NUCLEOTIDE SEQUENCE [LARGE SCALE GENOMIC DNA]</scope>
    <source>
        <strain evidence="10">DSM 3384</strain>
    </source>
</reference>
<dbReference type="FunFam" id="1.10.3470.10:FF:000001">
    <property type="entry name" value="Vitamin B12 ABC transporter permease BtuC"/>
    <property type="match status" value="1"/>
</dbReference>
<dbReference type="InterPro" id="IPR037294">
    <property type="entry name" value="ABC_BtuC-like"/>
</dbReference>
<protein>
    <submittedName>
        <fullName evidence="9">Iron complex transport system permease protein</fullName>
    </submittedName>
</protein>
<evidence type="ECO:0000313" key="9">
    <source>
        <dbReference type="EMBL" id="SDU29314.1"/>
    </source>
</evidence>
<dbReference type="RefSeq" id="WP_014958639.1">
    <property type="nucleotide sequence ID" value="NZ_FNLL01000006.1"/>
</dbReference>
<feature type="transmembrane region" description="Helical" evidence="8">
    <location>
        <begin position="331"/>
        <end position="352"/>
    </location>
</feature>
<dbReference type="Gene3D" id="1.10.3470.10">
    <property type="entry name" value="ABC transporter involved in vitamin B12 uptake, BtuC"/>
    <property type="match status" value="1"/>
</dbReference>
<accession>A0A1H2HBV5</accession>
<feature type="transmembrane region" description="Helical" evidence="8">
    <location>
        <begin position="27"/>
        <end position="45"/>
    </location>
</feature>
<gene>
    <name evidence="9" type="ORF">SAMN04487931_106156</name>
</gene>
<sequence length="359" mass="38095">MSNLSAIQQKRIDLRQSYLKHKGRKQLFVGILIPTLLILVGFAVSNGSASISFADVFTVILKKNLPGLNLATVHADVIIWQLRLPRIIMGVMAGMALGSSGAVMQVVLKNPLADPYMLGIASAASFGASLAIIFGIGFWSGPYLVIGNAFFFSLLSSCLILGLSGKKDASPESMVLTGLALLFFFQALTTIVQYFGDADAVKAAVFWTVGNLGKADWSKISILFPLVMGGLLLLFWRSNDLNIMNAGDATAKSLGVNVGFTRIFNMIICSLLVAGVVSFTGTIGFVGLVAPHVVRMIIGCDNKFLVPASGLVGSALLILADTVARTVMSPIILPVGAVTSFFGVPLFVYLIIKKNGTNQ</sequence>
<evidence type="ECO:0000256" key="8">
    <source>
        <dbReference type="SAM" id="Phobius"/>
    </source>
</evidence>
<dbReference type="GO" id="GO:0022857">
    <property type="term" value="F:transmembrane transporter activity"/>
    <property type="evidence" value="ECO:0007669"/>
    <property type="project" value="InterPro"/>
</dbReference>
<comment type="similarity">
    <text evidence="2">Belongs to the binding-protein-dependent transport system permease family. FecCD subfamily.</text>
</comment>
<keyword evidence="4" id="KW-1003">Cell membrane</keyword>
<feature type="transmembrane region" description="Helical" evidence="8">
    <location>
        <begin position="216"/>
        <end position="236"/>
    </location>
</feature>
<evidence type="ECO:0000256" key="2">
    <source>
        <dbReference type="ARBA" id="ARBA00007935"/>
    </source>
</evidence>
<evidence type="ECO:0000256" key="4">
    <source>
        <dbReference type="ARBA" id="ARBA00022475"/>
    </source>
</evidence>
<organism evidence="9 10">
    <name type="scientific">Desulfobacula phenolica</name>
    <dbReference type="NCBI Taxonomy" id="90732"/>
    <lineage>
        <taxon>Bacteria</taxon>
        <taxon>Pseudomonadati</taxon>
        <taxon>Thermodesulfobacteriota</taxon>
        <taxon>Desulfobacteria</taxon>
        <taxon>Desulfobacterales</taxon>
        <taxon>Desulfobacteraceae</taxon>
        <taxon>Desulfobacula</taxon>
    </lineage>
</organism>